<accession>A0A6J4UHE9</accession>
<name>A0A6J4UHE9_9BACT</name>
<dbReference type="InterPro" id="IPR050153">
    <property type="entry name" value="Metal_Ion_Import_ABC"/>
</dbReference>
<proteinExistence type="predicted"/>
<dbReference type="Pfam" id="PF00005">
    <property type="entry name" value="ABC_tran"/>
    <property type="match status" value="1"/>
</dbReference>
<dbReference type="CDD" id="cd03235">
    <property type="entry name" value="ABC_Metallic_Cations"/>
    <property type="match status" value="1"/>
</dbReference>
<evidence type="ECO:0000256" key="4">
    <source>
        <dbReference type="SAM" id="MobiDB-lite"/>
    </source>
</evidence>
<feature type="region of interest" description="Disordered" evidence="4">
    <location>
        <begin position="304"/>
        <end position="359"/>
    </location>
</feature>
<gene>
    <name evidence="6" type="ORF">AVDCRST_MAG70-750</name>
</gene>
<feature type="compositionally biased region" description="Basic and acidic residues" evidence="4">
    <location>
        <begin position="304"/>
        <end position="330"/>
    </location>
</feature>
<dbReference type="InterPro" id="IPR003439">
    <property type="entry name" value="ABC_transporter-like_ATP-bd"/>
</dbReference>
<dbReference type="PANTHER" id="PTHR42734">
    <property type="entry name" value="METAL TRANSPORT SYSTEM ATP-BINDING PROTEIN TM_0124-RELATED"/>
    <property type="match status" value="1"/>
</dbReference>
<dbReference type="SMART" id="SM00382">
    <property type="entry name" value="AAA"/>
    <property type="match status" value="1"/>
</dbReference>
<feature type="domain" description="ABC transporter" evidence="5">
    <location>
        <begin position="47"/>
        <end position="281"/>
    </location>
</feature>
<dbReference type="AlphaFoldDB" id="A0A6J4UHE9"/>
<feature type="compositionally biased region" description="Pro residues" evidence="4">
    <location>
        <begin position="338"/>
        <end position="348"/>
    </location>
</feature>
<protein>
    <submittedName>
        <fullName evidence="6">Branched-chain amino acid transport ATP-binding protein LivF</fullName>
    </submittedName>
</protein>
<keyword evidence="2" id="KW-0547">Nucleotide-binding</keyword>
<dbReference type="SUPFAM" id="SSF52540">
    <property type="entry name" value="P-loop containing nucleoside triphosphate hydrolases"/>
    <property type="match status" value="1"/>
</dbReference>
<dbReference type="EMBL" id="CADCWH010000116">
    <property type="protein sequence ID" value="CAA9548880.1"/>
    <property type="molecule type" value="Genomic_DNA"/>
</dbReference>
<dbReference type="GO" id="GO:0016887">
    <property type="term" value="F:ATP hydrolysis activity"/>
    <property type="evidence" value="ECO:0007669"/>
    <property type="project" value="InterPro"/>
</dbReference>
<feature type="region of interest" description="Disordered" evidence="4">
    <location>
        <begin position="1"/>
        <end position="36"/>
    </location>
</feature>
<evidence type="ECO:0000256" key="3">
    <source>
        <dbReference type="ARBA" id="ARBA00022840"/>
    </source>
</evidence>
<evidence type="ECO:0000256" key="2">
    <source>
        <dbReference type="ARBA" id="ARBA00022741"/>
    </source>
</evidence>
<evidence type="ECO:0000256" key="1">
    <source>
        <dbReference type="ARBA" id="ARBA00022448"/>
    </source>
</evidence>
<reference evidence="6" key="1">
    <citation type="submission" date="2020-02" db="EMBL/GenBank/DDBJ databases">
        <authorList>
            <person name="Meier V. D."/>
        </authorList>
    </citation>
    <scope>NUCLEOTIDE SEQUENCE</scope>
    <source>
        <strain evidence="6">AVDCRST_MAG70</strain>
    </source>
</reference>
<dbReference type="GO" id="GO:0005524">
    <property type="term" value="F:ATP binding"/>
    <property type="evidence" value="ECO:0007669"/>
    <property type="project" value="UniProtKB-KW"/>
</dbReference>
<dbReference type="Gene3D" id="3.40.50.300">
    <property type="entry name" value="P-loop containing nucleotide triphosphate hydrolases"/>
    <property type="match status" value="1"/>
</dbReference>
<dbReference type="PROSITE" id="PS50893">
    <property type="entry name" value="ABC_TRANSPORTER_2"/>
    <property type="match status" value="1"/>
</dbReference>
<sequence>MSHDGTTHGPLDPARDGSSTAHMDSPGASVGRASGHGVGQAVGQAAITLRDFSAGYDRSLVVRDADLTIAPGDFAAVIGPSGAGKTTLLKAIVGQVPHQHGTVEVFGQRVSPGRPPRGVGYVAQVEGIDWSFPMSVADVVMLGRVGRLGRRPWPSRADRRAVAVTLDRLGLGHLAGRHIRDLSGGQQNRTFLARALVGNPHLLLLDEPTANLDPRTRDDLLRALVDLNRTGVTVVMTTHEVNAVALRAPLVVCVNGGIVAAGRPAETLTEAVLTTTFDAPMRLITDPVTGERLVSGATGHWDAAWHGDRGHQPAWHPDLRGDQAPKRDHVQPTSSAPSPYPVFDPPWRPADQSRQAIPR</sequence>
<keyword evidence="3 6" id="KW-0067">ATP-binding</keyword>
<dbReference type="InterPro" id="IPR027417">
    <property type="entry name" value="P-loop_NTPase"/>
</dbReference>
<organism evidence="6">
    <name type="scientific">uncultured Thermomicrobiales bacterium</name>
    <dbReference type="NCBI Taxonomy" id="1645740"/>
    <lineage>
        <taxon>Bacteria</taxon>
        <taxon>Pseudomonadati</taxon>
        <taxon>Thermomicrobiota</taxon>
        <taxon>Thermomicrobia</taxon>
        <taxon>Thermomicrobiales</taxon>
        <taxon>environmental samples</taxon>
    </lineage>
</organism>
<keyword evidence="1" id="KW-0813">Transport</keyword>
<evidence type="ECO:0000259" key="5">
    <source>
        <dbReference type="PROSITE" id="PS50893"/>
    </source>
</evidence>
<dbReference type="InterPro" id="IPR003593">
    <property type="entry name" value="AAA+_ATPase"/>
</dbReference>
<evidence type="ECO:0000313" key="6">
    <source>
        <dbReference type="EMBL" id="CAA9548880.1"/>
    </source>
</evidence>